<dbReference type="InterPro" id="IPR017938">
    <property type="entry name" value="Riboflavin_synthase-like_b-brl"/>
</dbReference>
<sequence length="202" mass="22276">MFTGIVEETGEIVTRVQSEDGLRLRIEADEVATGLEHGQSISVSGVCLTVERFEDRAWFEVFLATETVERTYLGELSEGDVVNLERAMPADGRFDGHVVQGHVDAVATVSNVESVDEDWFFEFDLPAGYGRYVVEKGSITLDGISLTVADLDTENGRVTVAIIPTTYALTTLSEKSPGDPIHLEVDVLSKYVERLLEARFED</sequence>
<dbReference type="PANTHER" id="PTHR21098:SF0">
    <property type="entry name" value="RIBOFLAVIN SYNTHASE"/>
    <property type="match status" value="1"/>
</dbReference>
<organism evidence="11 12">
    <name type="scientific">Natronorubrum sediminis</name>
    <dbReference type="NCBI Taxonomy" id="640943"/>
    <lineage>
        <taxon>Archaea</taxon>
        <taxon>Methanobacteriati</taxon>
        <taxon>Methanobacteriota</taxon>
        <taxon>Stenosarchaea group</taxon>
        <taxon>Halobacteria</taxon>
        <taxon>Halobacteriales</taxon>
        <taxon>Natrialbaceae</taxon>
        <taxon>Natronorubrum</taxon>
    </lineage>
</organism>
<name>A0A1H6FPT4_9EURY</name>
<keyword evidence="12" id="KW-1185">Reference proteome</keyword>
<dbReference type="GO" id="GO:0009231">
    <property type="term" value="P:riboflavin biosynthetic process"/>
    <property type="evidence" value="ECO:0007669"/>
    <property type="project" value="UniProtKB-KW"/>
</dbReference>
<dbReference type="PIRSF" id="PIRSF000498">
    <property type="entry name" value="Riboflavin_syn_A"/>
    <property type="match status" value="1"/>
</dbReference>
<dbReference type="FunFam" id="2.40.30.20:FF:000004">
    <property type="entry name" value="Riboflavin synthase, alpha subunit"/>
    <property type="match status" value="1"/>
</dbReference>
<evidence type="ECO:0000256" key="3">
    <source>
        <dbReference type="ARBA" id="ARBA00012827"/>
    </source>
</evidence>
<feature type="domain" description="Lumazine-binding" evidence="10">
    <location>
        <begin position="1"/>
        <end position="97"/>
    </location>
</feature>
<dbReference type="PANTHER" id="PTHR21098">
    <property type="entry name" value="RIBOFLAVIN SYNTHASE ALPHA CHAIN"/>
    <property type="match status" value="1"/>
</dbReference>
<evidence type="ECO:0000259" key="10">
    <source>
        <dbReference type="PROSITE" id="PS51177"/>
    </source>
</evidence>
<reference evidence="12" key="1">
    <citation type="submission" date="2016-10" db="EMBL/GenBank/DDBJ databases">
        <authorList>
            <person name="Varghese N."/>
            <person name="Submissions S."/>
        </authorList>
    </citation>
    <scope>NUCLEOTIDE SEQUENCE [LARGE SCALE GENOMIC DNA]</scope>
    <source>
        <strain evidence="12">CGMCC 1.8981</strain>
    </source>
</reference>
<dbReference type="AlphaFoldDB" id="A0A1H6FPT4"/>
<dbReference type="Proteomes" id="UP000199112">
    <property type="component" value="Unassembled WGS sequence"/>
</dbReference>
<dbReference type="CDD" id="cd00402">
    <property type="entry name" value="Riboflavin_synthase_like"/>
    <property type="match status" value="1"/>
</dbReference>
<keyword evidence="6" id="KW-0808">Transferase</keyword>
<feature type="domain" description="Lumazine-binding" evidence="10">
    <location>
        <begin position="98"/>
        <end position="196"/>
    </location>
</feature>
<dbReference type="NCBIfam" id="TIGR00187">
    <property type="entry name" value="ribE"/>
    <property type="match status" value="1"/>
</dbReference>
<keyword evidence="5" id="KW-0686">Riboflavin biosynthesis</keyword>
<evidence type="ECO:0000256" key="4">
    <source>
        <dbReference type="ARBA" id="ARBA00013950"/>
    </source>
</evidence>
<evidence type="ECO:0000313" key="12">
    <source>
        <dbReference type="Proteomes" id="UP000199112"/>
    </source>
</evidence>
<gene>
    <name evidence="11" type="ORF">SAMN04487967_1021</name>
</gene>
<keyword evidence="7" id="KW-0677">Repeat</keyword>
<dbReference type="Gene3D" id="2.40.30.20">
    <property type="match status" value="2"/>
</dbReference>
<dbReference type="InterPro" id="IPR026017">
    <property type="entry name" value="Lumazine-bd_dom"/>
</dbReference>
<accession>A0A1H6FPT4</accession>
<comment type="function">
    <text evidence="1">Catalyzes the dismutation of two molecules of 6,7-dimethyl-8-ribityllumazine, resulting in the formation of riboflavin and 5-amino-6-(D-ribitylamino)uracil.</text>
</comment>
<feature type="repeat" description="Lumazine-binding" evidence="9">
    <location>
        <begin position="98"/>
        <end position="196"/>
    </location>
</feature>
<evidence type="ECO:0000256" key="2">
    <source>
        <dbReference type="ARBA" id="ARBA00004887"/>
    </source>
</evidence>
<evidence type="ECO:0000256" key="1">
    <source>
        <dbReference type="ARBA" id="ARBA00002803"/>
    </source>
</evidence>
<dbReference type="GO" id="GO:0004746">
    <property type="term" value="F:riboflavin synthase activity"/>
    <property type="evidence" value="ECO:0007669"/>
    <property type="project" value="UniProtKB-UniRule"/>
</dbReference>
<evidence type="ECO:0000256" key="6">
    <source>
        <dbReference type="ARBA" id="ARBA00022679"/>
    </source>
</evidence>
<feature type="repeat" description="Lumazine-binding" evidence="9">
    <location>
        <begin position="1"/>
        <end position="97"/>
    </location>
</feature>
<dbReference type="InterPro" id="IPR001783">
    <property type="entry name" value="Lumazine-bd"/>
</dbReference>
<dbReference type="InterPro" id="IPR023366">
    <property type="entry name" value="ATP_synth_asu-like_sf"/>
</dbReference>
<dbReference type="OrthoDB" id="10084at2157"/>
<dbReference type="Pfam" id="PF00677">
    <property type="entry name" value="Lum_binding"/>
    <property type="match status" value="2"/>
</dbReference>
<evidence type="ECO:0000256" key="7">
    <source>
        <dbReference type="ARBA" id="ARBA00022737"/>
    </source>
</evidence>
<dbReference type="PROSITE" id="PS51177">
    <property type="entry name" value="LUMAZINE_BIND"/>
    <property type="match status" value="2"/>
</dbReference>
<evidence type="ECO:0000313" key="11">
    <source>
        <dbReference type="EMBL" id="SEH12907.1"/>
    </source>
</evidence>
<proteinExistence type="predicted"/>
<evidence type="ECO:0000256" key="8">
    <source>
        <dbReference type="NCBIfam" id="TIGR00187"/>
    </source>
</evidence>
<evidence type="ECO:0000256" key="5">
    <source>
        <dbReference type="ARBA" id="ARBA00022619"/>
    </source>
</evidence>
<dbReference type="FunFam" id="2.40.30.20:FF:000003">
    <property type="entry name" value="Riboflavin synthase, alpha subunit"/>
    <property type="match status" value="1"/>
</dbReference>
<evidence type="ECO:0000256" key="9">
    <source>
        <dbReference type="PROSITE-ProRule" id="PRU00524"/>
    </source>
</evidence>
<dbReference type="SUPFAM" id="SSF63380">
    <property type="entry name" value="Riboflavin synthase domain-like"/>
    <property type="match status" value="2"/>
</dbReference>
<dbReference type="EMBL" id="FNWL01000001">
    <property type="protein sequence ID" value="SEH12907.1"/>
    <property type="molecule type" value="Genomic_DNA"/>
</dbReference>
<dbReference type="EC" id="2.5.1.9" evidence="3 8"/>
<dbReference type="NCBIfam" id="NF006767">
    <property type="entry name" value="PRK09289.1"/>
    <property type="match status" value="1"/>
</dbReference>
<comment type="pathway">
    <text evidence="2">Cofactor biosynthesis; riboflavin biosynthesis; riboflavin from 2-hydroxy-3-oxobutyl phosphate and 5-amino-6-(D-ribitylamino)uracil: step 2/2.</text>
</comment>
<protein>
    <recommendedName>
        <fullName evidence="4 8">Riboflavin synthase</fullName>
        <ecNumber evidence="3 8">2.5.1.9</ecNumber>
    </recommendedName>
</protein>
<dbReference type="RefSeq" id="WP_090505727.1">
    <property type="nucleotide sequence ID" value="NZ_FNWL01000001.1"/>
</dbReference>